<dbReference type="PANTHER" id="PTHR43124">
    <property type="entry name" value="PURINE EFFLUX PUMP PBUE"/>
    <property type="match status" value="1"/>
</dbReference>
<sequence length="395" mass="41060">MADAILETASPTSRWAAVWATGLGVSSLTAAEMLPVSLLTPMGADLGITQGMAGQAVTATAVVALVTSIFIAVATRGLDRRNLLLWLSAIQILSNLTVALAPNLAVLLVGRMLLGLSLGGFWALSAALAMRLVPEDAVPKAFSIIFGGVSVATVAAAPIGSYLGGLIGWRGVFTVAAVLAAAGFVWQFVSLPSMPSRGQARLATLFHVLKRPRIGLGMLAVTLVFAGHFAFFTYLRPFLETVTHASVNGVSLILLAFGIGSFIGTSVSGWLLRTNLWVTLWLVPLLMSILAIAAVLFGASAILISVIVALWGFSFGTIPVGWSTWLTRTVPDEAESGGGLLVAAIQIAMTLGAALGGAIFDTRGISFVFVFSGAILLTATVVALIGLRDLRKRSD</sequence>
<feature type="transmembrane region" description="Helical" evidence="6">
    <location>
        <begin position="247"/>
        <end position="271"/>
    </location>
</feature>
<dbReference type="CDD" id="cd17324">
    <property type="entry name" value="MFS_NepI_like"/>
    <property type="match status" value="1"/>
</dbReference>
<geneLocation type="plasmid" evidence="8 9">
    <name>pTi6.2</name>
</geneLocation>
<feature type="transmembrane region" description="Helical" evidence="6">
    <location>
        <begin position="338"/>
        <end position="359"/>
    </location>
</feature>
<keyword evidence="3 6" id="KW-0812">Transmembrane</keyword>
<dbReference type="InterPro" id="IPR050189">
    <property type="entry name" value="MFS_Efflux_Transporters"/>
</dbReference>
<evidence type="ECO:0000256" key="2">
    <source>
        <dbReference type="ARBA" id="ARBA00022475"/>
    </source>
</evidence>
<feature type="transmembrane region" description="Helical" evidence="6">
    <location>
        <begin position="214"/>
        <end position="235"/>
    </location>
</feature>
<keyword evidence="8" id="KW-0614">Plasmid</keyword>
<feature type="transmembrane region" description="Helical" evidence="6">
    <location>
        <begin position="169"/>
        <end position="193"/>
    </location>
</feature>
<evidence type="ECO:0000259" key="7">
    <source>
        <dbReference type="PROSITE" id="PS50850"/>
    </source>
</evidence>
<dbReference type="Gene3D" id="1.20.1250.20">
    <property type="entry name" value="MFS general substrate transporter like domains"/>
    <property type="match status" value="1"/>
</dbReference>
<keyword evidence="9" id="KW-1185">Reference proteome</keyword>
<organism evidence="8 9">
    <name type="scientific">Rhizobium rhododendri</name>
    <dbReference type="NCBI Taxonomy" id="2506430"/>
    <lineage>
        <taxon>Bacteria</taxon>
        <taxon>Pseudomonadati</taxon>
        <taxon>Pseudomonadota</taxon>
        <taxon>Alphaproteobacteria</taxon>
        <taxon>Hyphomicrobiales</taxon>
        <taxon>Rhizobiaceae</taxon>
        <taxon>Rhizobium/Agrobacterium group</taxon>
        <taxon>Rhizobium</taxon>
    </lineage>
</organism>
<dbReference type="Proteomes" id="UP000318939">
    <property type="component" value="Plasmid pTi6.2"/>
</dbReference>
<dbReference type="EMBL" id="CP117269">
    <property type="protein sequence ID" value="WFS26179.1"/>
    <property type="molecule type" value="Genomic_DNA"/>
</dbReference>
<evidence type="ECO:0000256" key="1">
    <source>
        <dbReference type="ARBA" id="ARBA00004651"/>
    </source>
</evidence>
<dbReference type="SUPFAM" id="SSF103473">
    <property type="entry name" value="MFS general substrate transporter"/>
    <property type="match status" value="1"/>
</dbReference>
<reference evidence="8" key="2">
    <citation type="journal article" date="2023" name="MicrobiologyOpen">
        <title>Genomics of the tumorigenes clade of the family Rhizobiaceae and description of Rhizobium rhododendri sp. nov.</title>
        <authorList>
            <person name="Kuzmanovic N."/>
            <person name="diCenzo G.C."/>
            <person name="Bunk B."/>
            <person name="Sproeer C."/>
            <person name="Fruehling A."/>
            <person name="Neumann-Schaal M."/>
            <person name="Overmann J."/>
            <person name="Smalla K."/>
        </authorList>
    </citation>
    <scope>NUCLEOTIDE SEQUENCE</scope>
    <source>
        <strain evidence="8">Rho-6.2</strain>
        <plasmid evidence="8">pTi6.2</plasmid>
    </source>
</reference>
<feature type="transmembrane region" description="Helical" evidence="6">
    <location>
        <begin position="83"/>
        <end position="102"/>
    </location>
</feature>
<dbReference type="Pfam" id="PF07690">
    <property type="entry name" value="MFS_1"/>
    <property type="match status" value="1"/>
</dbReference>
<evidence type="ECO:0000313" key="8">
    <source>
        <dbReference type="EMBL" id="WFS26179.1"/>
    </source>
</evidence>
<dbReference type="PROSITE" id="PS50850">
    <property type="entry name" value="MFS"/>
    <property type="match status" value="1"/>
</dbReference>
<name>A0ABY8ITP4_9HYPH</name>
<comment type="subcellular location">
    <subcellularLocation>
        <location evidence="1">Cell membrane</location>
        <topology evidence="1">Multi-pass membrane protein</topology>
    </subcellularLocation>
</comment>
<feature type="transmembrane region" description="Helical" evidence="6">
    <location>
        <begin position="141"/>
        <end position="163"/>
    </location>
</feature>
<dbReference type="InterPro" id="IPR036259">
    <property type="entry name" value="MFS_trans_sf"/>
</dbReference>
<keyword evidence="5 6" id="KW-0472">Membrane</keyword>
<accession>A0ABY8ITP4</accession>
<evidence type="ECO:0000256" key="4">
    <source>
        <dbReference type="ARBA" id="ARBA00022989"/>
    </source>
</evidence>
<keyword evidence="2" id="KW-1003">Cell membrane</keyword>
<reference evidence="8" key="1">
    <citation type="journal article" date="2019" name="Phytopathology">
        <title>A Novel Group of Rhizobium tumorigenes-Like Agrobacteria Associated with Crown Gall Disease of Rhododendron and Blueberry.</title>
        <authorList>
            <person name="Kuzmanovic N."/>
            <person name="Behrens P."/>
            <person name="Idczak E."/>
            <person name="Wagner S."/>
            <person name="Gotz M."/>
            <person name="Sproer C."/>
            <person name="Bunk B."/>
            <person name="Overmann J."/>
            <person name="Smalla K."/>
        </authorList>
    </citation>
    <scope>NUCLEOTIDE SEQUENCE</scope>
    <source>
        <strain evidence="8">Rho-6.2</strain>
    </source>
</reference>
<evidence type="ECO:0000256" key="3">
    <source>
        <dbReference type="ARBA" id="ARBA00022692"/>
    </source>
</evidence>
<feature type="transmembrane region" description="Helical" evidence="6">
    <location>
        <begin position="303"/>
        <end position="326"/>
    </location>
</feature>
<feature type="transmembrane region" description="Helical" evidence="6">
    <location>
        <begin position="108"/>
        <end position="129"/>
    </location>
</feature>
<feature type="domain" description="Major facilitator superfamily (MFS) profile" evidence="7">
    <location>
        <begin position="1"/>
        <end position="391"/>
    </location>
</feature>
<dbReference type="InterPro" id="IPR020846">
    <property type="entry name" value="MFS_dom"/>
</dbReference>
<proteinExistence type="predicted"/>
<dbReference type="PANTHER" id="PTHR43124:SF5">
    <property type="entry name" value="PURINE RIBONUCLEOSIDE EFFLUX PUMP NEPI"/>
    <property type="match status" value="1"/>
</dbReference>
<feature type="transmembrane region" description="Helical" evidence="6">
    <location>
        <begin position="278"/>
        <end position="297"/>
    </location>
</feature>
<gene>
    <name evidence="8" type="ORF">PR018_26225</name>
</gene>
<evidence type="ECO:0000313" key="9">
    <source>
        <dbReference type="Proteomes" id="UP000318939"/>
    </source>
</evidence>
<dbReference type="RefSeq" id="WP_142832324.1">
    <property type="nucleotide sequence ID" value="NZ_CP117269.1"/>
</dbReference>
<feature type="transmembrane region" description="Helical" evidence="6">
    <location>
        <begin position="52"/>
        <end position="74"/>
    </location>
</feature>
<protein>
    <submittedName>
        <fullName evidence="8">MFS transporter</fullName>
    </submittedName>
</protein>
<evidence type="ECO:0000256" key="6">
    <source>
        <dbReference type="SAM" id="Phobius"/>
    </source>
</evidence>
<dbReference type="InterPro" id="IPR011701">
    <property type="entry name" value="MFS"/>
</dbReference>
<keyword evidence="4 6" id="KW-1133">Transmembrane helix</keyword>
<evidence type="ECO:0000256" key="5">
    <source>
        <dbReference type="ARBA" id="ARBA00023136"/>
    </source>
</evidence>
<feature type="transmembrane region" description="Helical" evidence="6">
    <location>
        <begin position="365"/>
        <end position="387"/>
    </location>
</feature>